<feature type="coiled-coil region" evidence="1">
    <location>
        <begin position="115"/>
        <end position="142"/>
    </location>
</feature>
<accession>A0A0A2WUL1</accession>
<name>A0A0A2WUL1_THEFI</name>
<dbReference type="RefSeq" id="WP_038062561.1">
    <property type="nucleotide sequence ID" value="NZ_JPSL02000040.1"/>
</dbReference>
<evidence type="ECO:0000313" key="2">
    <source>
        <dbReference type="EMBL" id="KGQ22467.1"/>
    </source>
</evidence>
<evidence type="ECO:0000256" key="1">
    <source>
        <dbReference type="SAM" id="Coils"/>
    </source>
</evidence>
<comment type="caution">
    <text evidence="2">The sequence shown here is derived from an EMBL/GenBank/DDBJ whole genome shotgun (WGS) entry which is preliminary data.</text>
</comment>
<dbReference type="Proteomes" id="UP000030364">
    <property type="component" value="Unassembled WGS sequence"/>
</dbReference>
<feature type="coiled-coil region" evidence="1">
    <location>
        <begin position="246"/>
        <end position="313"/>
    </location>
</feature>
<keyword evidence="1" id="KW-0175">Coiled coil</keyword>
<keyword evidence="3" id="KW-1185">Reference proteome</keyword>
<dbReference type="EMBL" id="JPSL02000040">
    <property type="protein sequence ID" value="KGQ22467.1"/>
    <property type="molecule type" value="Genomic_DNA"/>
</dbReference>
<sequence length="739" mass="83649">MYRQVLSALTPYLGRKAEALLQEGALRLGKKPEELSQEELEALLKDSVYKELQGRLSKEEARKVVEEALKDLSPLDLRPLEEGLKRFGLYLDWPEVGRLRALYKRLQSGQDPGAYREARALLEELEERLEEALLRQAEEIAYLEEVLSRVRNLGGPKVRRLESLLSTIKEAQGQGVLAQAEVEKARQIALELRKLVESSAFRVLEEKPKEEPESPPEDIVLTVEDWEFSEDELVIDLDALPEEEKRRLEALDLEEERRRLNRLKERYARVLDRVDLAQAEALLEGGTPLGERLSELEEALRRAEEELRSEVLAQLIALEERARALGAEGLLEEVRLAQATLREGGWPEVAELLRKVEAQEAERERLLALEEERQALLKALEGSQDPAFASLREEVRSLARERLFELPALRERYLALLKEKDAQAHLQALARAVLGEADLPPQALKDRLLEALRERLKALKEKARALGRESELKEAEAALREGRPFDPRPLEAALEAALAERRALALEELGRLEALAQRYRGLGGEAVLARIQEEKEEPLPEVLPIRQALSALARRAEALRGGLRTRLVAFFQTYEPLRTLEGETARRLRPMAELLQTALERLDRLGPRGLLEVERLLKKAEPLLQALKKEEEAARSVLRSLKGEELEALLGVFEEGPDLSSLRLPGVERLEPLESAPYARPLAEAWARLDESLKARGEALVVYWENTALVLVRVRGRPVVGLMDRGVVSHFLLEAKGLN</sequence>
<dbReference type="OrthoDB" id="29130at2"/>
<dbReference type="AlphaFoldDB" id="A0A0A2WUL1"/>
<organism evidence="2 3">
    <name type="scientific">Thermus filiformis</name>
    <dbReference type="NCBI Taxonomy" id="276"/>
    <lineage>
        <taxon>Bacteria</taxon>
        <taxon>Thermotogati</taxon>
        <taxon>Deinococcota</taxon>
        <taxon>Deinococci</taxon>
        <taxon>Thermales</taxon>
        <taxon>Thermaceae</taxon>
        <taxon>Thermus</taxon>
    </lineage>
</organism>
<dbReference type="PATRIC" id="fig|276.5.peg.724"/>
<reference evidence="2 3" key="1">
    <citation type="journal article" date="2015" name="Genome Announc.">
        <title>Draft Genome Sequence of the Thermophile Thermus filiformis ATCC 43280, Producer of Carotenoid-(Di)glucoside-Branched Fatty Acid (Di)esters and Source of Hyperthermostable Enzymes of Biotechnological Interest.</title>
        <authorList>
            <person name="Mandelli F."/>
            <person name="Oliveira Ramires B."/>
            <person name="Couger M.B."/>
            <person name="Paixao D.A."/>
            <person name="Camilo C.M."/>
            <person name="Polikarpov I."/>
            <person name="Prade R."/>
            <person name="Riano-Pachon D.M."/>
            <person name="Squina F.M."/>
        </authorList>
    </citation>
    <scope>NUCLEOTIDE SEQUENCE [LARGE SCALE GENOMIC DNA]</scope>
    <source>
        <strain evidence="2 3">ATCC 43280</strain>
    </source>
</reference>
<proteinExistence type="predicted"/>
<dbReference type="STRING" id="276.THFILI_10950"/>
<evidence type="ECO:0000313" key="3">
    <source>
        <dbReference type="Proteomes" id="UP000030364"/>
    </source>
</evidence>
<gene>
    <name evidence="2" type="ORF">THFILI_10950</name>
</gene>
<feature type="coiled-coil region" evidence="1">
    <location>
        <begin position="349"/>
        <end position="379"/>
    </location>
</feature>
<feature type="coiled-coil region" evidence="1">
    <location>
        <begin position="442"/>
        <end position="476"/>
    </location>
</feature>
<protein>
    <submittedName>
        <fullName evidence="2">Uncharacterized protein</fullName>
    </submittedName>
</protein>